<dbReference type="GO" id="GO:0000122">
    <property type="term" value="P:negative regulation of transcription by RNA polymerase II"/>
    <property type="evidence" value="ECO:0007669"/>
    <property type="project" value="TreeGrafter"/>
</dbReference>
<evidence type="ECO:0000256" key="4">
    <source>
        <dbReference type="ARBA" id="ARBA00022833"/>
    </source>
</evidence>
<feature type="binding site" evidence="7">
    <location>
        <position position="166"/>
    </location>
    <ligand>
        <name>Zn(2+)</name>
        <dbReference type="ChEBI" id="CHEBI:29105"/>
    </ligand>
</feature>
<dbReference type="FunFam" id="3.40.50.1220:FF:000038">
    <property type="entry name" value="NAD-dependent protein deacetylase sirtuin-6 isoform X2"/>
    <property type="match status" value="1"/>
</dbReference>
<dbReference type="AlphaFoldDB" id="A0AA35X242"/>
<evidence type="ECO:0000259" key="8">
    <source>
        <dbReference type="PROSITE" id="PS50305"/>
    </source>
</evidence>
<proteinExistence type="inferred from homology"/>
<dbReference type="EC" id="2.3.1.286" evidence="1"/>
<accession>A0AA35X242</accession>
<organism evidence="9 10">
    <name type="scientific">Geodia barretti</name>
    <name type="common">Barrett's horny sponge</name>
    <dbReference type="NCBI Taxonomy" id="519541"/>
    <lineage>
        <taxon>Eukaryota</taxon>
        <taxon>Metazoa</taxon>
        <taxon>Porifera</taxon>
        <taxon>Demospongiae</taxon>
        <taxon>Heteroscleromorpha</taxon>
        <taxon>Tetractinellida</taxon>
        <taxon>Astrophorina</taxon>
        <taxon>Geodiidae</taxon>
        <taxon>Geodia</taxon>
    </lineage>
</organism>
<dbReference type="EMBL" id="CASHTH010003271">
    <property type="protein sequence ID" value="CAI8042503.1"/>
    <property type="molecule type" value="Genomic_DNA"/>
</dbReference>
<dbReference type="GO" id="GO:0070403">
    <property type="term" value="F:NAD+ binding"/>
    <property type="evidence" value="ECO:0007669"/>
    <property type="project" value="InterPro"/>
</dbReference>
<evidence type="ECO:0000256" key="2">
    <source>
        <dbReference type="ARBA" id="ARBA00022679"/>
    </source>
</evidence>
<comment type="caution">
    <text evidence="9">The sequence shown here is derived from an EMBL/GenBank/DDBJ whole genome shotgun (WGS) entry which is preliminary data.</text>
</comment>
<comment type="similarity">
    <text evidence="6">Belongs to the sirtuin family. Class IV subfamily.</text>
</comment>
<feature type="domain" description="Deacetylase sirtuin-type" evidence="8">
    <location>
        <begin position="27"/>
        <end position="212"/>
    </location>
</feature>
<evidence type="ECO:0000313" key="9">
    <source>
        <dbReference type="EMBL" id="CAI8042503.1"/>
    </source>
</evidence>
<feature type="binding site" evidence="7">
    <location>
        <position position="141"/>
    </location>
    <ligand>
        <name>Zn(2+)</name>
        <dbReference type="ChEBI" id="CHEBI:29105"/>
    </ligand>
</feature>
<reference evidence="9" key="1">
    <citation type="submission" date="2023-03" db="EMBL/GenBank/DDBJ databases">
        <authorList>
            <person name="Steffen K."/>
            <person name="Cardenas P."/>
        </authorList>
    </citation>
    <scope>NUCLEOTIDE SEQUENCE</scope>
</reference>
<keyword evidence="5" id="KW-0520">NAD</keyword>
<keyword evidence="2" id="KW-0808">Transferase</keyword>
<evidence type="ECO:0000256" key="3">
    <source>
        <dbReference type="ARBA" id="ARBA00022723"/>
    </source>
</evidence>
<keyword evidence="10" id="KW-1185">Reference proteome</keyword>
<protein>
    <recommendedName>
        <fullName evidence="1">protein acetyllysine N-acetyltransferase</fullName>
        <ecNumber evidence="1">2.3.1.286</ecNumber>
    </recommendedName>
</protein>
<sequence>MSVDYASGLSEYENKGVCGLPEEFDSPDKLTEKVRVLAELLSTAKHVVVHTGAGISTAAGIPDFRGPRGVWTLEKQGKKVEATTRFEDATPTLTHKALVRLVERGVVKCIVSQNVDGLHLKSGLPRDHLAELHGNVFMEKCDKCKREYVRERVVPTMGLKLTGGRCVGGGARGRCRGRLRDTVLDWEDELPVEETERAERHASTGVRTSPCV</sequence>
<dbReference type="Pfam" id="PF02146">
    <property type="entry name" value="SIR2"/>
    <property type="match status" value="1"/>
</dbReference>
<feature type="active site" description="Proton acceptor" evidence="7">
    <location>
        <position position="133"/>
    </location>
</feature>
<dbReference type="GO" id="GO:0003714">
    <property type="term" value="F:transcription corepressor activity"/>
    <property type="evidence" value="ECO:0007669"/>
    <property type="project" value="TreeGrafter"/>
</dbReference>
<evidence type="ECO:0000313" key="10">
    <source>
        <dbReference type="Proteomes" id="UP001174909"/>
    </source>
</evidence>
<dbReference type="PANTHER" id="PTHR11085:SF12">
    <property type="entry name" value="NAD-DEPENDENT PROTEIN DEACYLASE SIRTUIN-6"/>
    <property type="match status" value="1"/>
</dbReference>
<dbReference type="GO" id="GO:0046969">
    <property type="term" value="F:histone H3K9 deacetylase activity, NAD-dependent"/>
    <property type="evidence" value="ECO:0007669"/>
    <property type="project" value="TreeGrafter"/>
</dbReference>
<name>A0AA35X242_GEOBA</name>
<dbReference type="SUPFAM" id="SSF52467">
    <property type="entry name" value="DHS-like NAD/FAD-binding domain"/>
    <property type="match status" value="1"/>
</dbReference>
<feature type="binding site" evidence="7">
    <location>
        <position position="175"/>
    </location>
    <ligand>
        <name>Zn(2+)</name>
        <dbReference type="ChEBI" id="CHEBI:29105"/>
    </ligand>
</feature>
<dbReference type="Proteomes" id="UP001174909">
    <property type="component" value="Unassembled WGS sequence"/>
</dbReference>
<dbReference type="InterPro" id="IPR026590">
    <property type="entry name" value="Ssirtuin_cat_dom"/>
</dbReference>
<dbReference type="GO" id="GO:0046872">
    <property type="term" value="F:metal ion binding"/>
    <property type="evidence" value="ECO:0007669"/>
    <property type="project" value="UniProtKB-KW"/>
</dbReference>
<dbReference type="GO" id="GO:0005634">
    <property type="term" value="C:nucleus"/>
    <property type="evidence" value="ECO:0007669"/>
    <property type="project" value="TreeGrafter"/>
</dbReference>
<dbReference type="Gene3D" id="2.20.28.200">
    <property type="match status" value="1"/>
</dbReference>
<keyword evidence="3 7" id="KW-0479">Metal-binding</keyword>
<dbReference type="InterPro" id="IPR050134">
    <property type="entry name" value="NAD-dep_sirtuin_deacylases"/>
</dbReference>
<evidence type="ECO:0000256" key="7">
    <source>
        <dbReference type="PROSITE-ProRule" id="PRU00236"/>
    </source>
</evidence>
<gene>
    <name evidence="9" type="ORF">GBAR_LOCUS23584</name>
</gene>
<feature type="binding site" evidence="7">
    <location>
        <position position="144"/>
    </location>
    <ligand>
        <name>Zn(2+)</name>
        <dbReference type="ChEBI" id="CHEBI:29105"/>
    </ligand>
</feature>
<evidence type="ECO:0000256" key="1">
    <source>
        <dbReference type="ARBA" id="ARBA00012928"/>
    </source>
</evidence>
<keyword evidence="4 7" id="KW-0862">Zinc</keyword>
<evidence type="ECO:0000256" key="6">
    <source>
        <dbReference type="ARBA" id="ARBA00038170"/>
    </source>
</evidence>
<dbReference type="InterPro" id="IPR029035">
    <property type="entry name" value="DHS-like_NAD/FAD-binding_dom"/>
</dbReference>
<dbReference type="PANTHER" id="PTHR11085">
    <property type="entry name" value="NAD-DEPENDENT PROTEIN DEACYLASE SIRTUIN-5, MITOCHONDRIAL-RELATED"/>
    <property type="match status" value="1"/>
</dbReference>
<dbReference type="InterPro" id="IPR003000">
    <property type="entry name" value="Sirtuin"/>
</dbReference>
<dbReference type="Gene3D" id="3.40.50.1220">
    <property type="entry name" value="TPP-binding domain"/>
    <property type="match status" value="1"/>
</dbReference>
<dbReference type="PROSITE" id="PS50305">
    <property type="entry name" value="SIRTUIN"/>
    <property type="match status" value="1"/>
</dbReference>
<evidence type="ECO:0000256" key="5">
    <source>
        <dbReference type="ARBA" id="ARBA00023027"/>
    </source>
</evidence>